<evidence type="ECO:0000313" key="2">
    <source>
        <dbReference type="EMBL" id="CAK9254544.1"/>
    </source>
</evidence>
<protein>
    <submittedName>
        <fullName evidence="2">Uncharacterized protein</fullName>
    </submittedName>
</protein>
<accession>A0ABP0VJE2</accession>
<name>A0ABP0VJE2_9BRYO</name>
<feature type="compositionally biased region" description="Basic and acidic residues" evidence="1">
    <location>
        <begin position="50"/>
        <end position="63"/>
    </location>
</feature>
<sequence length="137" mass="15468">MGSALARPPLLRNPYNRLRAGGWSFTTSNTRHVGGQQERRRRFSVSSGEDSGRKEMEGVHSKRKEPYVVSSNFSFRLSGRWARKVAHARPALEKIPMDRKIGEVGRDDRTDADAGVRRRGLGRPRNLLIDCASPRLL</sequence>
<dbReference type="EMBL" id="OZ020096">
    <property type="protein sequence ID" value="CAK9254544.1"/>
    <property type="molecule type" value="Genomic_DNA"/>
</dbReference>
<proteinExistence type="predicted"/>
<keyword evidence="3" id="KW-1185">Reference proteome</keyword>
<organism evidence="2 3">
    <name type="scientific">Sphagnum jensenii</name>
    <dbReference type="NCBI Taxonomy" id="128206"/>
    <lineage>
        <taxon>Eukaryota</taxon>
        <taxon>Viridiplantae</taxon>
        <taxon>Streptophyta</taxon>
        <taxon>Embryophyta</taxon>
        <taxon>Bryophyta</taxon>
        <taxon>Sphagnophytina</taxon>
        <taxon>Sphagnopsida</taxon>
        <taxon>Sphagnales</taxon>
        <taxon>Sphagnaceae</taxon>
        <taxon>Sphagnum</taxon>
    </lineage>
</organism>
<gene>
    <name evidence="2" type="ORF">CSSPJE1EN1_LOCUS22</name>
</gene>
<reference evidence="2 3" key="1">
    <citation type="submission" date="2024-02" db="EMBL/GenBank/DDBJ databases">
        <authorList>
            <consortium name="ELIXIR-Norway"/>
            <consortium name="Elixir Norway"/>
        </authorList>
    </citation>
    <scope>NUCLEOTIDE SEQUENCE [LARGE SCALE GENOMIC DNA]</scope>
</reference>
<dbReference type="Proteomes" id="UP001497444">
    <property type="component" value="Chromosome 1"/>
</dbReference>
<evidence type="ECO:0000256" key="1">
    <source>
        <dbReference type="SAM" id="MobiDB-lite"/>
    </source>
</evidence>
<feature type="region of interest" description="Disordered" evidence="1">
    <location>
        <begin position="21"/>
        <end position="63"/>
    </location>
</feature>
<evidence type="ECO:0000313" key="3">
    <source>
        <dbReference type="Proteomes" id="UP001497444"/>
    </source>
</evidence>